<accession>A0ABW9UX61</accession>
<dbReference type="EMBL" id="WTYO01000003">
    <property type="protein sequence ID" value="MXO69048.1"/>
    <property type="molecule type" value="Genomic_DNA"/>
</dbReference>
<evidence type="ECO:0000313" key="2">
    <source>
        <dbReference type="EMBL" id="MXO69048.1"/>
    </source>
</evidence>
<keyword evidence="3" id="KW-1185">Reference proteome</keyword>
<organism evidence="2 3">
    <name type="scientific">Pelagerythrobacter marinus</name>
    <dbReference type="NCBI Taxonomy" id="538382"/>
    <lineage>
        <taxon>Bacteria</taxon>
        <taxon>Pseudomonadati</taxon>
        <taxon>Pseudomonadota</taxon>
        <taxon>Alphaproteobacteria</taxon>
        <taxon>Sphingomonadales</taxon>
        <taxon>Erythrobacteraceae</taxon>
        <taxon>Pelagerythrobacter</taxon>
    </lineage>
</organism>
<proteinExistence type="predicted"/>
<dbReference type="Proteomes" id="UP000444401">
    <property type="component" value="Unassembled WGS sequence"/>
</dbReference>
<gene>
    <name evidence="2" type="ORF">GRI72_09445</name>
</gene>
<protein>
    <submittedName>
        <fullName evidence="2">Ribbon-helix-helix protein, CopG family</fullName>
    </submittedName>
</protein>
<dbReference type="InterPro" id="IPR002145">
    <property type="entry name" value="CopG"/>
</dbReference>
<dbReference type="Pfam" id="PF01402">
    <property type="entry name" value="RHH_1"/>
    <property type="match status" value="1"/>
</dbReference>
<feature type="domain" description="Ribbon-helix-helix protein CopG" evidence="1">
    <location>
        <begin position="16"/>
        <end position="55"/>
    </location>
</feature>
<sequence length="66" mass="7780">MPRSPQRKKKMDKSAHRLSVSLTPEQHAELLEIANKNKVSVAWVVREAIERLLRDEQPLFHVRQPR</sequence>
<dbReference type="InterPro" id="IPR010985">
    <property type="entry name" value="Ribbon_hlx_hlx"/>
</dbReference>
<dbReference type="SUPFAM" id="SSF47598">
    <property type="entry name" value="Ribbon-helix-helix"/>
    <property type="match status" value="1"/>
</dbReference>
<evidence type="ECO:0000313" key="3">
    <source>
        <dbReference type="Proteomes" id="UP000444401"/>
    </source>
</evidence>
<reference evidence="2 3" key="1">
    <citation type="submission" date="2019-12" db="EMBL/GenBank/DDBJ databases">
        <title>Genomic-based taxomic classification of the family Erythrobacteraceae.</title>
        <authorList>
            <person name="Xu L."/>
        </authorList>
    </citation>
    <scope>NUCLEOTIDE SEQUENCE [LARGE SCALE GENOMIC DNA]</scope>
    <source>
        <strain evidence="2 3">H32</strain>
    </source>
</reference>
<comment type="caution">
    <text evidence="2">The sequence shown here is derived from an EMBL/GenBank/DDBJ whole genome shotgun (WGS) entry which is preliminary data.</text>
</comment>
<name>A0ABW9UX61_9SPHN</name>
<evidence type="ECO:0000259" key="1">
    <source>
        <dbReference type="Pfam" id="PF01402"/>
    </source>
</evidence>